<dbReference type="Gene3D" id="1.10.287.70">
    <property type="match status" value="1"/>
</dbReference>
<feature type="domain" description="Potassium channel" evidence="2">
    <location>
        <begin position="100"/>
        <end position="153"/>
    </location>
</feature>
<dbReference type="AlphaFoldDB" id="A0A7W3T835"/>
<keyword evidence="1" id="KW-0812">Transmembrane</keyword>
<dbReference type="InterPro" id="IPR013099">
    <property type="entry name" value="K_chnl_dom"/>
</dbReference>
<dbReference type="RefSeq" id="WP_182666941.1">
    <property type="nucleotide sequence ID" value="NZ_VKHS01000915.1"/>
</dbReference>
<keyword evidence="1" id="KW-0472">Membrane</keyword>
<proteinExistence type="predicted"/>
<reference evidence="4" key="1">
    <citation type="submission" date="2019-10" db="EMBL/GenBank/DDBJ databases">
        <title>Streptomyces sp. nov., a novel actinobacterium isolated from alkaline environment.</title>
        <authorList>
            <person name="Golinska P."/>
        </authorList>
    </citation>
    <scope>NUCLEOTIDE SEQUENCE [LARGE SCALE GENOMIC DNA]</scope>
    <source>
        <strain evidence="4">DSM 42108</strain>
    </source>
</reference>
<dbReference type="Pfam" id="PF07885">
    <property type="entry name" value="Ion_trans_2"/>
    <property type="match status" value="1"/>
</dbReference>
<comment type="caution">
    <text evidence="3">The sequence shown here is derived from an EMBL/GenBank/DDBJ whole genome shotgun (WGS) entry which is preliminary data.</text>
</comment>
<evidence type="ECO:0000313" key="4">
    <source>
        <dbReference type="Proteomes" id="UP000530234"/>
    </source>
</evidence>
<feature type="transmembrane region" description="Helical" evidence="1">
    <location>
        <begin position="64"/>
        <end position="86"/>
    </location>
</feature>
<name>A0A7W3T835_9ACTN</name>
<organism evidence="3 4">
    <name type="scientific">Streptomyces calidiresistens</name>
    <dbReference type="NCBI Taxonomy" id="1485586"/>
    <lineage>
        <taxon>Bacteria</taxon>
        <taxon>Bacillati</taxon>
        <taxon>Actinomycetota</taxon>
        <taxon>Actinomycetes</taxon>
        <taxon>Kitasatosporales</taxon>
        <taxon>Streptomycetaceae</taxon>
        <taxon>Streptomyces</taxon>
    </lineage>
</organism>
<sequence>MDIATMLLGGALIALVARDLFHTLWHPTRRGGLSRGTMSGLWRISRSLPRRGGGRGPGGLVGPLGMMTVISLWGVLTALGWALLYWPNLPELFVFDSELDPAEHGGFLDALYMSLVALTTLGLGDVAPADGWLRLAVPIEAMFGFVLLSAVVSWILGIYPTLGHRRQLAGRLHLLRVHDHLTGDRDEALTSSLLDELTGAVVRTRGDFTQYPEGYWFRDADDHLSLSATIHHAHDLARRGRESAHPDVRLSAAMLGGALDDLAAVLDRQFLHTGGDTAEIFTAYTTDHRRTIPGTTPRP</sequence>
<evidence type="ECO:0000313" key="3">
    <source>
        <dbReference type="EMBL" id="MBB0232406.1"/>
    </source>
</evidence>
<gene>
    <name evidence="3" type="ORF">FOE67_23650</name>
</gene>
<keyword evidence="1" id="KW-1133">Transmembrane helix</keyword>
<evidence type="ECO:0000259" key="2">
    <source>
        <dbReference type="Pfam" id="PF07885"/>
    </source>
</evidence>
<feature type="transmembrane region" description="Helical" evidence="1">
    <location>
        <begin position="141"/>
        <end position="162"/>
    </location>
</feature>
<keyword evidence="3" id="KW-0406">Ion transport</keyword>
<dbReference type="Proteomes" id="UP000530234">
    <property type="component" value="Unassembled WGS sequence"/>
</dbReference>
<dbReference type="EMBL" id="VKHS01000915">
    <property type="protein sequence ID" value="MBB0232406.1"/>
    <property type="molecule type" value="Genomic_DNA"/>
</dbReference>
<keyword evidence="3" id="KW-0407">Ion channel</keyword>
<evidence type="ECO:0000256" key="1">
    <source>
        <dbReference type="SAM" id="Phobius"/>
    </source>
</evidence>
<dbReference type="GO" id="GO:0034220">
    <property type="term" value="P:monoatomic ion transmembrane transport"/>
    <property type="evidence" value="ECO:0007669"/>
    <property type="project" value="UniProtKB-KW"/>
</dbReference>
<dbReference type="SUPFAM" id="SSF81324">
    <property type="entry name" value="Voltage-gated potassium channels"/>
    <property type="match status" value="1"/>
</dbReference>
<feature type="non-terminal residue" evidence="3">
    <location>
        <position position="299"/>
    </location>
</feature>
<keyword evidence="4" id="KW-1185">Reference proteome</keyword>
<protein>
    <submittedName>
        <fullName evidence="3">Two pore domain potassium channel family protein</fullName>
    </submittedName>
</protein>
<keyword evidence="3" id="KW-0813">Transport</keyword>
<accession>A0A7W3T835</accession>